<name>A0A315XZ90_RUMFL</name>
<comment type="caution">
    <text evidence="2">The sequence shown here is derived from an EMBL/GenBank/DDBJ whole genome shotgun (WGS) entry which is preliminary data.</text>
</comment>
<gene>
    <name evidence="2" type="ORF">IE37_01793</name>
</gene>
<reference evidence="2 3" key="1">
    <citation type="submission" date="2018-05" db="EMBL/GenBank/DDBJ databases">
        <title>The Hungate 1000. A catalogue of reference genomes from the rumen microbiome.</title>
        <authorList>
            <person name="Kelly W."/>
        </authorList>
    </citation>
    <scope>NUCLEOTIDE SEQUENCE [LARGE SCALE GENOMIC DNA]</scope>
    <source>
        <strain evidence="2 3">SAb67</strain>
    </source>
</reference>
<evidence type="ECO:0000313" key="3">
    <source>
        <dbReference type="Proteomes" id="UP000245720"/>
    </source>
</evidence>
<dbReference type="AlphaFoldDB" id="A0A315XZ90"/>
<evidence type="ECO:0000259" key="1">
    <source>
        <dbReference type="Pfam" id="PF03432"/>
    </source>
</evidence>
<accession>A0A315XZ90</accession>
<proteinExistence type="predicted"/>
<sequence>MPIIHFINNKTQTAGGMKNVLNYVSRKEKTVSEDKRYVTGVNCSPETALDEMTATKNLFHKNDGRLYYHLVQSFPSGYEIEPELAHQIAVELAEKAFNKYEVVVATHIDREHIHSHFVFNSVSFEDGKKYHSNKESIEQLMKLSDEICQHYGVHVLDTPKKKMNRDYLSDSEYRLAKRGESFKWELMNVINQVMKQAKTKKQFCYLMKQQGYGVRWEDNRKYITYTCPNKRKCRDNKLHGEKYRKENMEYEFETRRIAADVRQGVVSSGGNSASSLSARCQLESADKIEQANGTGAVRDTANTIGAVNESRDRTGAENSTLRAESNNRILSGTAESNVGNRDFSSRAVEESNIRPVLTGWEAERGIWLEAERARRIQAQAQIKSCQVDSDLTVGIDSIVGGVAAVATLIEDEPADDTEYAREHIDSKALAEERERKEALGIHMG</sequence>
<protein>
    <submittedName>
        <fullName evidence="2">Relaxase/mobilization nuclease-like protein</fullName>
    </submittedName>
</protein>
<dbReference type="Pfam" id="PF03432">
    <property type="entry name" value="Relaxase"/>
    <property type="match status" value="1"/>
</dbReference>
<feature type="domain" description="MobA/VirD2-like nuclease" evidence="1">
    <location>
        <begin position="23"/>
        <end position="152"/>
    </location>
</feature>
<dbReference type="OrthoDB" id="9762440at2"/>
<dbReference type="InterPro" id="IPR005094">
    <property type="entry name" value="Endonuclease_MobA/VirD2"/>
</dbReference>
<evidence type="ECO:0000313" key="2">
    <source>
        <dbReference type="EMBL" id="PWJ12708.1"/>
    </source>
</evidence>
<dbReference type="EMBL" id="QGDI01000006">
    <property type="protein sequence ID" value="PWJ12708.1"/>
    <property type="molecule type" value="Genomic_DNA"/>
</dbReference>
<dbReference type="Proteomes" id="UP000245720">
    <property type="component" value="Unassembled WGS sequence"/>
</dbReference>
<organism evidence="2 3">
    <name type="scientific">Ruminococcus flavefaciens</name>
    <dbReference type="NCBI Taxonomy" id="1265"/>
    <lineage>
        <taxon>Bacteria</taxon>
        <taxon>Bacillati</taxon>
        <taxon>Bacillota</taxon>
        <taxon>Clostridia</taxon>
        <taxon>Eubacteriales</taxon>
        <taxon>Oscillospiraceae</taxon>
        <taxon>Ruminococcus</taxon>
    </lineage>
</organism>